<name>A0A8S2FSM2_9BILA</name>
<dbReference type="Proteomes" id="UP000682733">
    <property type="component" value="Unassembled WGS sequence"/>
</dbReference>
<proteinExistence type="predicted"/>
<evidence type="ECO:0000313" key="3">
    <source>
        <dbReference type="Proteomes" id="UP000677228"/>
    </source>
</evidence>
<sequence length="123" mass="14091">KSVIYTLNFASLSMTKETSSPIHHLAVYGTLRDDDNSGAAWTEAFVKDIKSAITGKVRGAKMYWNTDLKYPFVTLTGIHTDSITVRVLEWFSDEQFQNKIIEADRIEGYFPDQPDFDSEYVRK</sequence>
<dbReference type="EMBL" id="CAJOBA010062455">
    <property type="protein sequence ID" value="CAF4338106.1"/>
    <property type="molecule type" value="Genomic_DNA"/>
</dbReference>
<organism evidence="1 3">
    <name type="scientific">Didymodactylos carnosus</name>
    <dbReference type="NCBI Taxonomy" id="1234261"/>
    <lineage>
        <taxon>Eukaryota</taxon>
        <taxon>Metazoa</taxon>
        <taxon>Spiralia</taxon>
        <taxon>Gnathifera</taxon>
        <taxon>Rotifera</taxon>
        <taxon>Eurotatoria</taxon>
        <taxon>Bdelloidea</taxon>
        <taxon>Philodinida</taxon>
        <taxon>Philodinidae</taxon>
        <taxon>Didymodactylos</taxon>
    </lineage>
</organism>
<comment type="caution">
    <text evidence="1">The sequence shown here is derived from an EMBL/GenBank/DDBJ whole genome shotgun (WGS) entry which is preliminary data.</text>
</comment>
<feature type="non-terminal residue" evidence="1">
    <location>
        <position position="1"/>
    </location>
</feature>
<dbReference type="Gene3D" id="3.10.490.10">
    <property type="entry name" value="Gamma-glutamyl cyclotransferase-like"/>
    <property type="match status" value="1"/>
</dbReference>
<dbReference type="Proteomes" id="UP000677228">
    <property type="component" value="Unassembled WGS sequence"/>
</dbReference>
<evidence type="ECO:0000313" key="2">
    <source>
        <dbReference type="EMBL" id="CAF4338106.1"/>
    </source>
</evidence>
<gene>
    <name evidence="1" type="ORF">OVA965_LOCUS39154</name>
    <name evidence="2" type="ORF">TMI583_LOCUS40427</name>
</gene>
<dbReference type="SUPFAM" id="SSF110857">
    <property type="entry name" value="Gamma-glutamyl cyclotransferase-like"/>
    <property type="match status" value="1"/>
</dbReference>
<dbReference type="EMBL" id="CAJNOK010040017">
    <property type="protein sequence ID" value="CAF1548476.1"/>
    <property type="molecule type" value="Genomic_DNA"/>
</dbReference>
<feature type="non-terminal residue" evidence="1">
    <location>
        <position position="123"/>
    </location>
</feature>
<protein>
    <submittedName>
        <fullName evidence="1">Uncharacterized protein</fullName>
    </submittedName>
</protein>
<evidence type="ECO:0000313" key="1">
    <source>
        <dbReference type="EMBL" id="CAF1548476.1"/>
    </source>
</evidence>
<reference evidence="1" key="1">
    <citation type="submission" date="2021-02" db="EMBL/GenBank/DDBJ databases">
        <authorList>
            <person name="Nowell W R."/>
        </authorList>
    </citation>
    <scope>NUCLEOTIDE SEQUENCE</scope>
</reference>
<accession>A0A8S2FSM2</accession>
<dbReference type="InterPro" id="IPR036568">
    <property type="entry name" value="GGCT-like_sf"/>
</dbReference>
<dbReference type="AlphaFoldDB" id="A0A8S2FSM2"/>